<dbReference type="PANTHER" id="PTHR47165:SF4">
    <property type="entry name" value="OS03G0429900 PROTEIN"/>
    <property type="match status" value="1"/>
</dbReference>
<protein>
    <recommendedName>
        <fullName evidence="3">DUF223 domain-containing protein</fullName>
    </recommendedName>
</protein>
<keyword evidence="2" id="KW-1185">Reference proteome</keyword>
<evidence type="ECO:0008006" key="3">
    <source>
        <dbReference type="Google" id="ProtNLM"/>
    </source>
</evidence>
<accession>A0AAF0WS97</accession>
<name>A0AAF0WS97_DAUCS</name>
<dbReference type="AlphaFoldDB" id="A0AAF0WS97"/>
<evidence type="ECO:0000313" key="2">
    <source>
        <dbReference type="Proteomes" id="UP000077755"/>
    </source>
</evidence>
<organism evidence="1 2">
    <name type="scientific">Daucus carota subsp. sativus</name>
    <name type="common">Carrot</name>
    <dbReference type="NCBI Taxonomy" id="79200"/>
    <lineage>
        <taxon>Eukaryota</taxon>
        <taxon>Viridiplantae</taxon>
        <taxon>Streptophyta</taxon>
        <taxon>Embryophyta</taxon>
        <taxon>Tracheophyta</taxon>
        <taxon>Spermatophyta</taxon>
        <taxon>Magnoliopsida</taxon>
        <taxon>eudicotyledons</taxon>
        <taxon>Gunneridae</taxon>
        <taxon>Pentapetalae</taxon>
        <taxon>asterids</taxon>
        <taxon>campanulids</taxon>
        <taxon>Apiales</taxon>
        <taxon>Apiaceae</taxon>
        <taxon>Apioideae</taxon>
        <taxon>Scandiceae</taxon>
        <taxon>Daucinae</taxon>
        <taxon>Daucus</taxon>
        <taxon>Daucus sect. Daucus</taxon>
    </lineage>
</organism>
<evidence type="ECO:0000313" key="1">
    <source>
        <dbReference type="EMBL" id="WOG95182.1"/>
    </source>
</evidence>
<gene>
    <name evidence="1" type="ORF">DCAR_0414487</name>
</gene>
<sequence length="224" mass="25787">MILLDCINKHGFDNHIIAVARPDVWEKHINVMFEGGLYQITNVYVRDAVGRYRPVTNSNVIHFLPVTVVTLYPNDSIMIPFHKFELTPLGDLRRIYYESNPEHVPEQSTDVIGVLENLEPVRTIQTIDGPTEFVKFTVNDGSIFIGRVQLGNIDSSRIYVNLDIEDVSVFRNRFQHSVSRDWCLGSVMCFKQANAVTISSYEHLQFKKLMLYIIFYKIPCCLAI</sequence>
<reference evidence="1" key="1">
    <citation type="journal article" date="2016" name="Nat. Genet.">
        <title>A high-quality carrot genome assembly provides new insights into carotenoid accumulation and asterid genome evolution.</title>
        <authorList>
            <person name="Iorizzo M."/>
            <person name="Ellison S."/>
            <person name="Senalik D."/>
            <person name="Zeng P."/>
            <person name="Satapoomin P."/>
            <person name="Huang J."/>
            <person name="Bowman M."/>
            <person name="Iovene M."/>
            <person name="Sanseverino W."/>
            <person name="Cavagnaro P."/>
            <person name="Yildiz M."/>
            <person name="Macko-Podgorni A."/>
            <person name="Moranska E."/>
            <person name="Grzebelus E."/>
            <person name="Grzebelus D."/>
            <person name="Ashrafi H."/>
            <person name="Zheng Z."/>
            <person name="Cheng S."/>
            <person name="Spooner D."/>
            <person name="Van Deynze A."/>
            <person name="Simon P."/>
        </authorList>
    </citation>
    <scope>NUCLEOTIDE SEQUENCE</scope>
    <source>
        <tissue evidence="1">Leaf</tissue>
    </source>
</reference>
<dbReference type="Proteomes" id="UP000077755">
    <property type="component" value="Chromosome 4"/>
</dbReference>
<reference evidence="1" key="2">
    <citation type="submission" date="2022-03" db="EMBL/GenBank/DDBJ databases">
        <title>Draft title - Genomic analysis of global carrot germplasm unveils the trajectory of domestication and the origin of high carotenoid orange carrot.</title>
        <authorList>
            <person name="Iorizzo M."/>
            <person name="Ellison S."/>
            <person name="Senalik D."/>
            <person name="Macko-Podgorni A."/>
            <person name="Grzebelus D."/>
            <person name="Bostan H."/>
            <person name="Rolling W."/>
            <person name="Curaba J."/>
            <person name="Simon P."/>
        </authorList>
    </citation>
    <scope>NUCLEOTIDE SEQUENCE</scope>
    <source>
        <tissue evidence="1">Leaf</tissue>
    </source>
</reference>
<dbReference type="Gene3D" id="2.40.50.140">
    <property type="entry name" value="Nucleic acid-binding proteins"/>
    <property type="match status" value="1"/>
</dbReference>
<dbReference type="InterPro" id="IPR012340">
    <property type="entry name" value="NA-bd_OB-fold"/>
</dbReference>
<dbReference type="EMBL" id="CP093346">
    <property type="protein sequence ID" value="WOG95182.1"/>
    <property type="molecule type" value="Genomic_DNA"/>
</dbReference>
<dbReference type="PANTHER" id="PTHR47165">
    <property type="entry name" value="OS03G0429900 PROTEIN"/>
    <property type="match status" value="1"/>
</dbReference>
<dbReference type="SUPFAM" id="SSF50249">
    <property type="entry name" value="Nucleic acid-binding proteins"/>
    <property type="match status" value="1"/>
</dbReference>
<proteinExistence type="predicted"/>